<protein>
    <submittedName>
        <fullName evidence="1">Uncharacterized protein</fullName>
    </submittedName>
</protein>
<evidence type="ECO:0000313" key="2">
    <source>
        <dbReference type="Proteomes" id="UP000480151"/>
    </source>
</evidence>
<dbReference type="Gene3D" id="1.10.10.2830">
    <property type="match status" value="1"/>
</dbReference>
<dbReference type="SUPFAM" id="SSF109709">
    <property type="entry name" value="KorB DNA-binding domain-like"/>
    <property type="match status" value="1"/>
</dbReference>
<sequence length="121" mass="13732">MVLRLERIYGIKNGGKGGHRHQLENKNLQLTQNAKAVTQENLADKMGITVDQLQRYKQLLKLVPDLQDLMVGEGKEKIKPSIAYNILAKLETDEQQELLDKLGKSILTSKPGREIEQQIEL</sequence>
<dbReference type="EMBL" id="JAAKGU010000001">
    <property type="protein sequence ID" value="NGM81308.1"/>
    <property type="molecule type" value="Genomic_DNA"/>
</dbReference>
<evidence type="ECO:0000313" key="1">
    <source>
        <dbReference type="EMBL" id="NGM81308.1"/>
    </source>
</evidence>
<keyword evidence="2" id="KW-1185">Reference proteome</keyword>
<proteinExistence type="predicted"/>
<reference evidence="1 2" key="1">
    <citation type="submission" date="2020-02" db="EMBL/GenBank/DDBJ databases">
        <authorList>
            <person name="Gao J."/>
            <person name="Sun J."/>
        </authorList>
    </citation>
    <scope>NUCLEOTIDE SEQUENCE [LARGE SCALE GENOMIC DNA]</scope>
    <source>
        <strain evidence="1 2">7124</strain>
    </source>
</reference>
<name>A0A6M1PG50_9BACL</name>
<dbReference type="Proteomes" id="UP000480151">
    <property type="component" value="Unassembled WGS sequence"/>
</dbReference>
<comment type="caution">
    <text evidence="1">The sequence shown here is derived from an EMBL/GenBank/DDBJ whole genome shotgun (WGS) entry which is preliminary data.</text>
</comment>
<dbReference type="AlphaFoldDB" id="A0A6M1PG50"/>
<gene>
    <name evidence="1" type="ORF">G5B47_02650</name>
</gene>
<accession>A0A6M1PG50</accession>
<organism evidence="1 2">
    <name type="scientific">Paenibacillus apii</name>
    <dbReference type="NCBI Taxonomy" id="1850370"/>
    <lineage>
        <taxon>Bacteria</taxon>
        <taxon>Bacillati</taxon>
        <taxon>Bacillota</taxon>
        <taxon>Bacilli</taxon>
        <taxon>Bacillales</taxon>
        <taxon>Paenibacillaceae</taxon>
        <taxon>Paenibacillus</taxon>
    </lineage>
</organism>
<dbReference type="RefSeq" id="WP_165094037.1">
    <property type="nucleotide sequence ID" value="NZ_JAAKGU010000001.1"/>
</dbReference>